<comment type="similarity">
    <text evidence="2">Belongs to the ABC transporter superfamily.</text>
</comment>
<dbReference type="PROSITE" id="PS50893">
    <property type="entry name" value="ABC_TRANSPORTER_2"/>
    <property type="match status" value="1"/>
</dbReference>
<evidence type="ECO:0000313" key="10">
    <source>
        <dbReference type="Proteomes" id="UP001179280"/>
    </source>
</evidence>
<dbReference type="NCBIfam" id="TIGR01727">
    <property type="entry name" value="oligo_HPY"/>
    <property type="match status" value="1"/>
</dbReference>
<keyword evidence="5" id="KW-0547">Nucleotide-binding</keyword>
<keyword evidence="10" id="KW-1185">Reference proteome</keyword>
<evidence type="ECO:0000256" key="2">
    <source>
        <dbReference type="ARBA" id="ARBA00005417"/>
    </source>
</evidence>
<dbReference type="PROSITE" id="PS00211">
    <property type="entry name" value="ABC_TRANSPORTER_1"/>
    <property type="match status" value="1"/>
</dbReference>
<organism evidence="9 10">
    <name type="scientific">Shouchella xiaoxiensis</name>
    <dbReference type="NCBI Taxonomy" id="766895"/>
    <lineage>
        <taxon>Bacteria</taxon>
        <taxon>Bacillati</taxon>
        <taxon>Bacillota</taxon>
        <taxon>Bacilli</taxon>
        <taxon>Bacillales</taxon>
        <taxon>Bacillaceae</taxon>
        <taxon>Shouchella</taxon>
    </lineage>
</organism>
<dbReference type="PANTHER" id="PTHR43297">
    <property type="entry name" value="OLIGOPEPTIDE TRANSPORT ATP-BINDING PROTEIN APPD"/>
    <property type="match status" value="1"/>
</dbReference>
<evidence type="ECO:0000256" key="5">
    <source>
        <dbReference type="ARBA" id="ARBA00022741"/>
    </source>
</evidence>
<dbReference type="GO" id="GO:0005524">
    <property type="term" value="F:ATP binding"/>
    <property type="evidence" value="ECO:0007669"/>
    <property type="project" value="UniProtKB-KW"/>
</dbReference>
<dbReference type="Pfam" id="PF00005">
    <property type="entry name" value="ABC_tran"/>
    <property type="match status" value="1"/>
</dbReference>
<dbReference type="PANTHER" id="PTHR43297:SF2">
    <property type="entry name" value="DIPEPTIDE TRANSPORT ATP-BINDING PROTEIN DPPD"/>
    <property type="match status" value="1"/>
</dbReference>
<keyword evidence="3" id="KW-0813">Transport</keyword>
<feature type="domain" description="ABC transporter" evidence="8">
    <location>
        <begin position="8"/>
        <end position="258"/>
    </location>
</feature>
<proteinExistence type="inferred from homology"/>
<dbReference type="SUPFAM" id="SSF52540">
    <property type="entry name" value="P-loop containing nucleoside triphosphate hydrolases"/>
    <property type="match status" value="1"/>
</dbReference>
<dbReference type="Proteomes" id="UP001179280">
    <property type="component" value="Unassembled WGS sequence"/>
</dbReference>
<dbReference type="InterPro" id="IPR003439">
    <property type="entry name" value="ABC_transporter-like_ATP-bd"/>
</dbReference>
<gene>
    <name evidence="9" type="ORF">JOC54_000575</name>
</gene>
<comment type="caution">
    <text evidence="9">The sequence shown here is derived from an EMBL/GenBank/DDBJ whole genome shotgun (WGS) entry which is preliminary data.</text>
</comment>
<evidence type="ECO:0000256" key="1">
    <source>
        <dbReference type="ARBA" id="ARBA00004202"/>
    </source>
</evidence>
<keyword evidence="6 9" id="KW-0067">ATP-binding</keyword>
<comment type="subcellular location">
    <subcellularLocation>
        <location evidence="1">Cell membrane</location>
        <topology evidence="1">Peripheral membrane protein</topology>
    </subcellularLocation>
</comment>
<evidence type="ECO:0000256" key="4">
    <source>
        <dbReference type="ARBA" id="ARBA00022475"/>
    </source>
</evidence>
<name>A0ABS2SPA2_9BACI</name>
<keyword evidence="4" id="KW-1003">Cell membrane</keyword>
<reference evidence="9" key="1">
    <citation type="submission" date="2021-01" db="EMBL/GenBank/DDBJ databases">
        <title>Genomic Encyclopedia of Type Strains, Phase IV (KMG-IV): sequencing the most valuable type-strain genomes for metagenomic binning, comparative biology and taxonomic classification.</title>
        <authorList>
            <person name="Goeker M."/>
        </authorList>
    </citation>
    <scope>NUCLEOTIDE SEQUENCE</scope>
    <source>
        <strain evidence="9">DSM 21943</strain>
    </source>
</reference>
<dbReference type="InterPro" id="IPR050388">
    <property type="entry name" value="ABC_Ni/Peptide_Import"/>
</dbReference>
<dbReference type="Gene3D" id="3.40.50.300">
    <property type="entry name" value="P-loop containing nucleotide triphosphate hydrolases"/>
    <property type="match status" value="1"/>
</dbReference>
<evidence type="ECO:0000256" key="6">
    <source>
        <dbReference type="ARBA" id="ARBA00022840"/>
    </source>
</evidence>
<dbReference type="InterPro" id="IPR017871">
    <property type="entry name" value="ABC_transporter-like_CS"/>
</dbReference>
<keyword evidence="7" id="KW-0472">Membrane</keyword>
<sequence>MKQHKPLLSVENVSTSFQAGKQQSTVVKDVSFTVQPGEIVAIVGESGSGKSVTSLSIMGLLKKNAQITGSIVYNGQDLLTLTNKQRRLLRGSEMSMIFQEPMSSLNPMLRIRSQIAEVLTIHQPSWTKKQITQKTIDLLTQVDIPNPEQTALRFPHQLSGGMRQRVMIAIALACDPKLLIADEPTTALDVTTQAQILSLIKTLNEKNGTGVVFITHDLSVVASIADRVLVMYAGRIVEEATVFDLFDQPKHPYTIGLIEAMPTLDTENESLNAIAGNPPNIAKLPSGCSFHPRCPWATDACTEKVPALDEKSANHFARCIHANKEAIK</sequence>
<dbReference type="InterPro" id="IPR013563">
    <property type="entry name" value="Oligopep_ABC_C"/>
</dbReference>
<dbReference type="SMART" id="SM00382">
    <property type="entry name" value="AAA"/>
    <property type="match status" value="1"/>
</dbReference>
<protein>
    <submittedName>
        <fullName evidence="9">Oligopeptide transport system ATP-binding protein</fullName>
    </submittedName>
</protein>
<evidence type="ECO:0000256" key="3">
    <source>
        <dbReference type="ARBA" id="ARBA00022448"/>
    </source>
</evidence>
<dbReference type="RefSeq" id="WP_204464267.1">
    <property type="nucleotide sequence ID" value="NZ_JAFBCV010000001.1"/>
</dbReference>
<dbReference type="InterPro" id="IPR027417">
    <property type="entry name" value="P-loop_NTPase"/>
</dbReference>
<accession>A0ABS2SPA2</accession>
<dbReference type="CDD" id="cd03257">
    <property type="entry name" value="ABC_NikE_OppD_transporters"/>
    <property type="match status" value="1"/>
</dbReference>
<dbReference type="Pfam" id="PF08352">
    <property type="entry name" value="oligo_HPY"/>
    <property type="match status" value="1"/>
</dbReference>
<evidence type="ECO:0000313" key="9">
    <source>
        <dbReference type="EMBL" id="MBM7837344.1"/>
    </source>
</evidence>
<evidence type="ECO:0000256" key="7">
    <source>
        <dbReference type="ARBA" id="ARBA00023136"/>
    </source>
</evidence>
<dbReference type="EMBL" id="JAFBCV010000001">
    <property type="protein sequence ID" value="MBM7837344.1"/>
    <property type="molecule type" value="Genomic_DNA"/>
</dbReference>
<dbReference type="InterPro" id="IPR003593">
    <property type="entry name" value="AAA+_ATPase"/>
</dbReference>
<evidence type="ECO:0000259" key="8">
    <source>
        <dbReference type="PROSITE" id="PS50893"/>
    </source>
</evidence>